<dbReference type="AlphaFoldDB" id="A0A3S8RZD2"/>
<evidence type="ECO:0000256" key="1">
    <source>
        <dbReference type="ARBA" id="ARBA00022730"/>
    </source>
</evidence>
<dbReference type="CDD" id="cd00495">
    <property type="entry name" value="Ribosomal_L25_TL5_CTC"/>
    <property type="match status" value="1"/>
</dbReference>
<comment type="function">
    <text evidence="5">This is one of the proteins that binds to the 5S RNA in the ribosome where it forms part of the central protuberance.</text>
</comment>
<dbReference type="Proteomes" id="UP000273145">
    <property type="component" value="Chromosome"/>
</dbReference>
<keyword evidence="9" id="KW-1185">Reference proteome</keyword>
<evidence type="ECO:0000256" key="4">
    <source>
        <dbReference type="ARBA" id="ARBA00023274"/>
    </source>
</evidence>
<dbReference type="GO" id="GO:0008097">
    <property type="term" value="F:5S rRNA binding"/>
    <property type="evidence" value="ECO:0007669"/>
    <property type="project" value="InterPro"/>
</dbReference>
<dbReference type="InterPro" id="IPR011035">
    <property type="entry name" value="Ribosomal_bL25/Gln-tRNA_synth"/>
</dbReference>
<dbReference type="InterPro" id="IPR029751">
    <property type="entry name" value="Ribosomal_L25_dom"/>
</dbReference>
<dbReference type="Gene3D" id="2.40.240.10">
    <property type="entry name" value="Ribosomal Protein L25, Chain P"/>
    <property type="match status" value="1"/>
</dbReference>
<dbReference type="SUPFAM" id="SSF50715">
    <property type="entry name" value="Ribosomal protein L25-like"/>
    <property type="match status" value="1"/>
</dbReference>
<keyword evidence="1 5" id="KW-0699">rRNA-binding</keyword>
<dbReference type="NCBIfam" id="TIGR00731">
    <property type="entry name" value="bL25_bact_ctc"/>
    <property type="match status" value="1"/>
</dbReference>
<comment type="subunit">
    <text evidence="5">Part of the 50S ribosomal subunit; part of the 5S rRNA/L5/L18/L25 subcomplex. Contacts the 5S rRNA. Binds to the 5S rRNA independently of L5 and L18.</text>
</comment>
<dbReference type="GO" id="GO:0003735">
    <property type="term" value="F:structural constituent of ribosome"/>
    <property type="evidence" value="ECO:0007669"/>
    <property type="project" value="InterPro"/>
</dbReference>
<feature type="domain" description="Large ribosomal subunit protein bL25 L25" evidence="6">
    <location>
        <begin position="7"/>
        <end position="91"/>
    </location>
</feature>
<evidence type="ECO:0000313" key="8">
    <source>
        <dbReference type="EMBL" id="AZK48258.1"/>
    </source>
</evidence>
<evidence type="ECO:0000256" key="2">
    <source>
        <dbReference type="ARBA" id="ARBA00022884"/>
    </source>
</evidence>
<dbReference type="InterPro" id="IPR020056">
    <property type="entry name" value="Rbsml_bL25/Gln-tRNA_synth_N"/>
</dbReference>
<name>A0A3S8RZD2_9BACL</name>
<dbReference type="HAMAP" id="MF_01334">
    <property type="entry name" value="Ribosomal_bL25_CTC"/>
    <property type="match status" value="1"/>
</dbReference>
<dbReference type="Pfam" id="PF01386">
    <property type="entry name" value="Ribosomal_L25p"/>
    <property type="match status" value="1"/>
</dbReference>
<evidence type="ECO:0000313" key="9">
    <source>
        <dbReference type="Proteomes" id="UP000273145"/>
    </source>
</evidence>
<dbReference type="GO" id="GO:0006412">
    <property type="term" value="P:translation"/>
    <property type="evidence" value="ECO:0007669"/>
    <property type="project" value="UniProtKB-UniRule"/>
</dbReference>
<sequence length="197" mass="21715">MRACFAAELRSPLNKSGLKRLRSEGRLPGVIMGLNKESDMIHISSHEFQRWFRNGGAGLLEVQVGDSNKIPVLLEGLQRDAITREYIHVDFLRVRTDELVRARVTLDYVGTPKGTKLGGILQTQSTFIEVEALPQNLPSSITVDISELEIGDSLLVGNIELPPEVTLLSADNELLVSIVTPRIQAEDLEAAEESAEE</sequence>
<feature type="domain" description="Large ribosomal subunit protein bL25 beta" evidence="7">
    <location>
        <begin position="100"/>
        <end position="182"/>
    </location>
</feature>
<evidence type="ECO:0000259" key="6">
    <source>
        <dbReference type="Pfam" id="PF01386"/>
    </source>
</evidence>
<protein>
    <recommendedName>
        <fullName evidence="5">Large ribosomal subunit protein bL25</fullName>
    </recommendedName>
    <alternativeName>
        <fullName evidence="5">General stress protein CTC</fullName>
    </alternativeName>
</protein>
<dbReference type="PANTHER" id="PTHR33284:SF1">
    <property type="entry name" value="RIBOSOMAL PROTEIN L25_GLN-TRNA SYNTHETASE, ANTI-CODON-BINDING DOMAIN-CONTAINING PROTEIN"/>
    <property type="match status" value="1"/>
</dbReference>
<accession>A0A3S8RZD2</accession>
<dbReference type="InterPro" id="IPR001021">
    <property type="entry name" value="Ribosomal_bL25_long"/>
</dbReference>
<gene>
    <name evidence="5" type="primary">rplY</name>
    <name evidence="5" type="synonym">ctc</name>
    <name evidence="8" type="ORF">EIM92_20495</name>
</gene>
<dbReference type="OrthoDB" id="9790002at2"/>
<comment type="similarity">
    <text evidence="5">Belongs to the bacterial ribosomal protein bL25 family. CTC subfamily.</text>
</comment>
<dbReference type="Gene3D" id="2.170.120.20">
    <property type="entry name" value="Ribosomal protein L25, beta domain"/>
    <property type="match status" value="1"/>
</dbReference>
<keyword evidence="3 5" id="KW-0689">Ribosomal protein</keyword>
<dbReference type="PANTHER" id="PTHR33284">
    <property type="entry name" value="RIBOSOMAL PROTEIN L25/GLN-TRNA SYNTHETASE, ANTI-CODON-BINDING DOMAIN-CONTAINING PROTEIN"/>
    <property type="match status" value="1"/>
</dbReference>
<dbReference type="RefSeq" id="WP_125084417.1">
    <property type="nucleotide sequence ID" value="NZ_CP034248.1"/>
</dbReference>
<proteinExistence type="inferred from homology"/>
<dbReference type="InterPro" id="IPR020930">
    <property type="entry name" value="Ribosomal_uL5_bac-type"/>
</dbReference>
<organism evidence="8 9">
    <name type="scientific">Paenibacillus lentus</name>
    <dbReference type="NCBI Taxonomy" id="1338368"/>
    <lineage>
        <taxon>Bacteria</taxon>
        <taxon>Bacillati</taxon>
        <taxon>Bacillota</taxon>
        <taxon>Bacilli</taxon>
        <taxon>Bacillales</taxon>
        <taxon>Paenibacillaceae</taxon>
        <taxon>Paenibacillus</taxon>
    </lineage>
</organism>
<evidence type="ECO:0000259" key="7">
    <source>
        <dbReference type="Pfam" id="PF14693"/>
    </source>
</evidence>
<evidence type="ECO:0000256" key="3">
    <source>
        <dbReference type="ARBA" id="ARBA00022980"/>
    </source>
</evidence>
<evidence type="ECO:0000256" key="5">
    <source>
        <dbReference type="HAMAP-Rule" id="MF_01334"/>
    </source>
</evidence>
<keyword evidence="4 5" id="KW-0687">Ribonucleoprotein</keyword>
<keyword evidence="2 5" id="KW-0694">RNA-binding</keyword>
<dbReference type="EMBL" id="CP034248">
    <property type="protein sequence ID" value="AZK48258.1"/>
    <property type="molecule type" value="Genomic_DNA"/>
</dbReference>
<dbReference type="GO" id="GO:0022625">
    <property type="term" value="C:cytosolic large ribosomal subunit"/>
    <property type="evidence" value="ECO:0007669"/>
    <property type="project" value="TreeGrafter"/>
</dbReference>
<dbReference type="InterPro" id="IPR020057">
    <property type="entry name" value="Ribosomal_bL25_b-dom"/>
</dbReference>
<dbReference type="Pfam" id="PF14693">
    <property type="entry name" value="Ribosomal_TL5_C"/>
    <property type="match status" value="1"/>
</dbReference>
<dbReference type="KEGG" id="plen:EIM92_20495"/>
<reference evidence="8 9" key="1">
    <citation type="submission" date="2018-11" db="EMBL/GenBank/DDBJ databases">
        <title>Genome sequencing of Paenibacillus lentus DSM25539(T).</title>
        <authorList>
            <person name="Kook J.-K."/>
            <person name="Park S.-N."/>
            <person name="Lim Y.K."/>
        </authorList>
    </citation>
    <scope>NUCLEOTIDE SEQUENCE [LARGE SCALE GENOMIC DNA]</scope>
    <source>
        <strain evidence="8 9">DSM 25539</strain>
    </source>
</reference>
<dbReference type="InterPro" id="IPR037121">
    <property type="entry name" value="Ribosomal_bL25_C"/>
</dbReference>